<feature type="domain" description="Homeobox" evidence="6">
    <location>
        <begin position="463"/>
        <end position="523"/>
    </location>
</feature>
<feature type="DNA-binding region" description="Homeobox" evidence="3">
    <location>
        <begin position="526"/>
        <end position="585"/>
    </location>
</feature>
<dbReference type="PROSITE" id="PS50071">
    <property type="entry name" value="HOMEOBOX_2"/>
    <property type="match status" value="9"/>
</dbReference>
<gene>
    <name evidence="7" type="ORF">TMSB3V08_LOCUS2189</name>
</gene>
<feature type="DNA-binding region" description="Homeobox" evidence="3">
    <location>
        <begin position="1001"/>
        <end position="1060"/>
    </location>
</feature>
<feature type="DNA-binding region" description="Homeobox" evidence="3">
    <location>
        <begin position="465"/>
        <end position="524"/>
    </location>
</feature>
<feature type="domain" description="Homeobox" evidence="6">
    <location>
        <begin position="164"/>
        <end position="224"/>
    </location>
</feature>
<keyword evidence="2 3" id="KW-0539">Nucleus</keyword>
<feature type="region of interest" description="Disordered" evidence="5">
    <location>
        <begin position="680"/>
        <end position="713"/>
    </location>
</feature>
<dbReference type="EMBL" id="OB792914">
    <property type="protein sequence ID" value="CAD7425273.1"/>
    <property type="molecule type" value="Genomic_DNA"/>
</dbReference>
<sequence>MAADYGKILLPNEQKLRCLSNNPKGPLDNYDKPAQTLGLPKTRVNRKVNVKSDSSLGKLRNRVGAIADNYCEILNSGNTKKRHLFSKNQIEKLNKEFSANMAPSYELRIELANQLGVTIQKLNRWFQHRRRMERNQIADQHVKEKRSKHLSISVHLNSQICKRSNKKKKRSYLNLEQLSRLKTAFVDNFNPPKENRKMLALELGLKEEKVLYWFKAVRQRMLQAGLKENDQAARQQMVARVTPGPHHRRYMAQRSIERQADTEVTTVQRDEMSSSAGLQLVVPVAATPGYQAQTVSPSPSAETVEADNCVPPLTEPTLTAVIDNPLKDDIKATLSSLLTTLKKEVLDCMETEYAQPDSNQRPEELRNALYNNEKNKLLEKSGCDTRSYNTETDSSMFNDLQIKIENIRSLDEGLIEFSPLTPQSSTGTEAIMPTITWHSDKQSTCLIKEPMLDIGGKEPINTNTINNPMRTFTDEQIDILNEEFKANTFPTTKYIQQLSADIELPSSWIESWFQHKRSEMSVTSNNKRYKTDLSQEQLDRLLEEFESNSTPVFENYAQLGQELGLSEVKVYQWFTAQRHKLRKKTNSKELTPSRRSIFQIKHYLTPEQVKRLNLEFLQNPMLTADQCCVLADKLGISQVKSRLHKLKKQSHAKGSILHLKAEKTKNRFTSSALLDTLKHENPKGYVRAEKNENSLTSSTHLSNSKHESPQEGAKKCFLSPDQLSHLKEEFVENHYPNKEHREFLAQELGLNEKKISNWFNKVRQKMINANLNLKSRSERKSIITHVTSGYRPIRRVLHKTESVWDATSRPNTGVERGVVRRFLSPNQLSNLKKNFVESPVLIKQQRELLARELGLKEKKVANWFKKVRTKMRQANLNCNDQAARRSIVGYITTGDLRTSLINCVPYTEEMEYIRSDSDQGQEGMTSTHNSDTVSDFDLGELRLKRLTEEFQSNSTPSFEIYSRLSQELSLSEVRVYQWFTTKRHKLREETYGELTPSHFLSHQQNLSLTKEKLSQLNLEFVQNPNLTVYQCCLLAGRLGISQIFVYNWFKSRLHKVKKESRAKSQIHDQLEKGGKTDKTMMISVNLNRHTRKTTKKRSQRCVFSSYQLSRLKEEFLENPSLTKERRGVLVQELDLKDRQILDWFSAYRRKMIPT</sequence>
<dbReference type="Gene3D" id="1.10.10.60">
    <property type="entry name" value="Homeodomain-like"/>
    <property type="match status" value="9"/>
</dbReference>
<dbReference type="PANTHER" id="PTHR24341">
    <property type="entry name" value="HOMEOBOX PROTEIN ENGRAILED"/>
    <property type="match status" value="1"/>
</dbReference>
<evidence type="ECO:0000256" key="5">
    <source>
        <dbReference type="SAM" id="MobiDB-lite"/>
    </source>
</evidence>
<dbReference type="InterPro" id="IPR050720">
    <property type="entry name" value="Engrailed_Homeobox_TFs"/>
</dbReference>
<feature type="DNA-binding region" description="Homeobox" evidence="3">
    <location>
        <begin position="944"/>
        <end position="990"/>
    </location>
</feature>
<feature type="domain" description="Homeobox" evidence="6">
    <location>
        <begin position="524"/>
        <end position="584"/>
    </location>
</feature>
<evidence type="ECO:0000259" key="6">
    <source>
        <dbReference type="PROSITE" id="PS50071"/>
    </source>
</evidence>
<evidence type="ECO:0000313" key="7">
    <source>
        <dbReference type="EMBL" id="CAD7425273.1"/>
    </source>
</evidence>
<comment type="subcellular location">
    <subcellularLocation>
        <location evidence="1 3 4">Nucleus</location>
    </subcellularLocation>
</comment>
<organism evidence="7">
    <name type="scientific">Timema monikensis</name>
    <dbReference type="NCBI Taxonomy" id="170555"/>
    <lineage>
        <taxon>Eukaryota</taxon>
        <taxon>Metazoa</taxon>
        <taxon>Ecdysozoa</taxon>
        <taxon>Arthropoda</taxon>
        <taxon>Hexapoda</taxon>
        <taxon>Insecta</taxon>
        <taxon>Pterygota</taxon>
        <taxon>Neoptera</taxon>
        <taxon>Polyneoptera</taxon>
        <taxon>Phasmatodea</taxon>
        <taxon>Timematodea</taxon>
        <taxon>Timematoidea</taxon>
        <taxon>Timematidae</taxon>
        <taxon>Timema</taxon>
    </lineage>
</organism>
<feature type="DNA-binding region" description="Homeobox" evidence="3">
    <location>
        <begin position="78"/>
        <end position="137"/>
    </location>
</feature>
<evidence type="ECO:0000256" key="1">
    <source>
        <dbReference type="ARBA" id="ARBA00004123"/>
    </source>
</evidence>
<dbReference type="AlphaFoldDB" id="A0A7R9E0P7"/>
<feature type="compositionally biased region" description="Basic and acidic residues" evidence="5">
    <location>
        <begin position="704"/>
        <end position="713"/>
    </location>
</feature>
<evidence type="ECO:0000256" key="2">
    <source>
        <dbReference type="ARBA" id="ARBA00023242"/>
    </source>
</evidence>
<feature type="DNA-binding region" description="Homeobox" evidence="3">
    <location>
        <begin position="816"/>
        <end position="875"/>
    </location>
</feature>
<dbReference type="GO" id="GO:0005634">
    <property type="term" value="C:nucleus"/>
    <property type="evidence" value="ECO:0007669"/>
    <property type="project" value="UniProtKB-SubCell"/>
</dbReference>
<dbReference type="Pfam" id="PF00046">
    <property type="entry name" value="Homeodomain"/>
    <property type="match status" value="8"/>
</dbReference>
<name>A0A7R9E0P7_9NEOP</name>
<dbReference type="SUPFAM" id="SSF46689">
    <property type="entry name" value="Homeodomain-like"/>
    <property type="match status" value="9"/>
</dbReference>
<dbReference type="InterPro" id="IPR009057">
    <property type="entry name" value="Homeodomain-like_sf"/>
</dbReference>
<dbReference type="PANTHER" id="PTHR24341:SF6">
    <property type="entry name" value="HOMEOBOX PROTEIN INVECTED"/>
    <property type="match status" value="1"/>
</dbReference>
<protein>
    <recommendedName>
        <fullName evidence="6">Homeobox domain-containing protein</fullName>
    </recommendedName>
</protein>
<dbReference type="GO" id="GO:0003677">
    <property type="term" value="F:DNA binding"/>
    <property type="evidence" value="ECO:0007669"/>
    <property type="project" value="UniProtKB-UniRule"/>
</dbReference>
<feature type="domain" description="Homeobox" evidence="6">
    <location>
        <begin position="1094"/>
        <end position="1154"/>
    </location>
</feature>
<feature type="domain" description="Homeobox" evidence="6">
    <location>
        <begin position="709"/>
        <end position="769"/>
    </location>
</feature>
<feature type="domain" description="Homeobox" evidence="6">
    <location>
        <begin position="76"/>
        <end position="136"/>
    </location>
</feature>
<dbReference type="CDD" id="cd00086">
    <property type="entry name" value="homeodomain"/>
    <property type="match status" value="9"/>
</dbReference>
<feature type="DNA-binding region" description="Homeobox" evidence="3">
    <location>
        <begin position="166"/>
        <end position="225"/>
    </location>
</feature>
<evidence type="ECO:0000256" key="3">
    <source>
        <dbReference type="PROSITE-ProRule" id="PRU00108"/>
    </source>
</evidence>
<feature type="domain" description="Homeobox" evidence="6">
    <location>
        <begin position="814"/>
        <end position="874"/>
    </location>
</feature>
<keyword evidence="3 4" id="KW-0238">DNA-binding</keyword>
<accession>A0A7R9E0P7</accession>
<evidence type="ECO:0000256" key="4">
    <source>
        <dbReference type="RuleBase" id="RU000682"/>
    </source>
</evidence>
<feature type="compositionally biased region" description="Low complexity" evidence="5">
    <location>
        <begin position="693"/>
        <end position="702"/>
    </location>
</feature>
<keyword evidence="3 4" id="KW-0371">Homeobox</keyword>
<feature type="domain" description="Homeobox" evidence="6">
    <location>
        <begin position="942"/>
        <end position="989"/>
    </location>
</feature>
<proteinExistence type="predicted"/>
<reference evidence="7" key="1">
    <citation type="submission" date="2020-11" db="EMBL/GenBank/DDBJ databases">
        <authorList>
            <person name="Tran Van P."/>
        </authorList>
    </citation>
    <scope>NUCLEOTIDE SEQUENCE</scope>
</reference>
<dbReference type="SMART" id="SM00389">
    <property type="entry name" value="HOX"/>
    <property type="match status" value="10"/>
</dbReference>
<feature type="DNA-binding region" description="Homeobox" evidence="3">
    <location>
        <begin position="711"/>
        <end position="770"/>
    </location>
</feature>
<feature type="domain" description="Homeobox" evidence="6">
    <location>
        <begin position="999"/>
        <end position="1059"/>
    </location>
</feature>
<dbReference type="GO" id="GO:0006357">
    <property type="term" value="P:regulation of transcription by RNA polymerase II"/>
    <property type="evidence" value="ECO:0007669"/>
    <property type="project" value="TreeGrafter"/>
</dbReference>
<dbReference type="InterPro" id="IPR001356">
    <property type="entry name" value="HD"/>
</dbReference>
<feature type="compositionally biased region" description="Basic and acidic residues" evidence="5">
    <location>
        <begin position="680"/>
        <end position="692"/>
    </location>
</feature>